<dbReference type="Gene3D" id="3.40.960.10">
    <property type="entry name" value="VSR Endonuclease"/>
    <property type="match status" value="1"/>
</dbReference>
<dbReference type="Pfam" id="PF04480">
    <property type="entry name" value="DUF559"/>
    <property type="match status" value="1"/>
</dbReference>
<dbReference type="InterPro" id="IPR007569">
    <property type="entry name" value="DUF559"/>
</dbReference>
<comment type="caution">
    <text evidence="2">The sequence shown here is derived from an EMBL/GenBank/DDBJ whole genome shotgun (WGS) entry which is preliminary data.</text>
</comment>
<gene>
    <name evidence="2" type="ORF">ACFSJD_33275</name>
</gene>
<dbReference type="SUPFAM" id="SSF52980">
    <property type="entry name" value="Restriction endonuclease-like"/>
    <property type="match status" value="1"/>
</dbReference>
<evidence type="ECO:0000313" key="3">
    <source>
        <dbReference type="Proteomes" id="UP001597114"/>
    </source>
</evidence>
<keyword evidence="3" id="KW-1185">Reference proteome</keyword>
<dbReference type="Proteomes" id="UP001597114">
    <property type="component" value="Unassembled WGS sequence"/>
</dbReference>
<evidence type="ECO:0000259" key="1">
    <source>
        <dbReference type="Pfam" id="PF04480"/>
    </source>
</evidence>
<evidence type="ECO:0000313" key="2">
    <source>
        <dbReference type="EMBL" id="MFD1522409.1"/>
    </source>
</evidence>
<dbReference type="RefSeq" id="WP_344723772.1">
    <property type="nucleotide sequence ID" value="NZ_BAAAUS010000023.1"/>
</dbReference>
<name>A0ABW4F4K4_9PSEU</name>
<feature type="domain" description="DUF559" evidence="1">
    <location>
        <begin position="209"/>
        <end position="280"/>
    </location>
</feature>
<accession>A0ABW4F4K4</accession>
<proteinExistence type="predicted"/>
<protein>
    <submittedName>
        <fullName evidence="2">DUF559 domain-containing protein</fullName>
    </submittedName>
</protein>
<organism evidence="2 3">
    <name type="scientific">Pseudonocardia yunnanensis</name>
    <dbReference type="NCBI Taxonomy" id="58107"/>
    <lineage>
        <taxon>Bacteria</taxon>
        <taxon>Bacillati</taxon>
        <taxon>Actinomycetota</taxon>
        <taxon>Actinomycetes</taxon>
        <taxon>Pseudonocardiales</taxon>
        <taxon>Pseudonocardiaceae</taxon>
        <taxon>Pseudonocardia</taxon>
    </lineage>
</organism>
<dbReference type="EMBL" id="JBHUCO010000045">
    <property type="protein sequence ID" value="MFD1522409.1"/>
    <property type="molecule type" value="Genomic_DNA"/>
</dbReference>
<reference evidence="3" key="1">
    <citation type="journal article" date="2019" name="Int. J. Syst. Evol. Microbiol.">
        <title>The Global Catalogue of Microorganisms (GCM) 10K type strain sequencing project: providing services to taxonomists for standard genome sequencing and annotation.</title>
        <authorList>
            <consortium name="The Broad Institute Genomics Platform"/>
            <consortium name="The Broad Institute Genome Sequencing Center for Infectious Disease"/>
            <person name="Wu L."/>
            <person name="Ma J."/>
        </authorList>
    </citation>
    <scope>NUCLEOTIDE SEQUENCE [LARGE SCALE GENOMIC DNA]</scope>
    <source>
        <strain evidence="3">CCM 7043</strain>
    </source>
</reference>
<sequence length="283" mass="30430">MAVPIDLRSPFRGSDAVAAGLVTAKALRGPRFRRLFTGIFVAADVEVDLTLRSRAALVLTDGRGALGGWSAAELLGASCGPEDAPAEIVVASGGCGSRPGLRVRRDRLALDEITVLADGVVVTTPLRTAYDLARRSPLVDAVVAVDALANVHGFAPAELVPFGNRHLGARGSAQLPTVVALADPHAESPMETRIRFAIRAAGLPAPVLQYPVGPYRLDMAYPTIRLAVEYDGRDHLTPERALRDLDRQAYLTRCGWDVLRFRAVEVMLRPWSVSATVRRALDR</sequence>
<dbReference type="InterPro" id="IPR011335">
    <property type="entry name" value="Restrct_endonuc-II-like"/>
</dbReference>